<dbReference type="Gene3D" id="2.30.30.40">
    <property type="entry name" value="SH3 Domains"/>
    <property type="match status" value="3"/>
</dbReference>
<dbReference type="SUPFAM" id="SSF50044">
    <property type="entry name" value="SH3-domain"/>
    <property type="match status" value="1"/>
</dbReference>
<evidence type="ECO:0000313" key="4">
    <source>
        <dbReference type="Proteomes" id="UP001500956"/>
    </source>
</evidence>
<accession>A0ABP8Y7C3</accession>
<dbReference type="InterPro" id="IPR011055">
    <property type="entry name" value="Dup_hybrid_motif"/>
</dbReference>
<name>A0ABP8Y7C3_9MICO</name>
<evidence type="ECO:0000313" key="3">
    <source>
        <dbReference type="EMBL" id="GAA4723392.1"/>
    </source>
</evidence>
<feature type="chain" id="PRO_5046730175" description="SH3b domain-containing protein" evidence="1">
    <location>
        <begin position="26"/>
        <end position="392"/>
    </location>
</feature>
<dbReference type="InterPro" id="IPR050570">
    <property type="entry name" value="Cell_wall_metabolism_enzyme"/>
</dbReference>
<dbReference type="CDD" id="cd12797">
    <property type="entry name" value="M23_peptidase"/>
    <property type="match status" value="1"/>
</dbReference>
<protein>
    <recommendedName>
        <fullName evidence="2">SH3b domain-containing protein</fullName>
    </recommendedName>
</protein>
<dbReference type="EMBL" id="BAABID010000006">
    <property type="protein sequence ID" value="GAA4723392.1"/>
    <property type="molecule type" value="Genomic_DNA"/>
</dbReference>
<dbReference type="Proteomes" id="UP001500956">
    <property type="component" value="Unassembled WGS sequence"/>
</dbReference>
<organism evidence="3 4">
    <name type="scientific">Isoptericola chiayiensis</name>
    <dbReference type="NCBI Taxonomy" id="579446"/>
    <lineage>
        <taxon>Bacteria</taxon>
        <taxon>Bacillati</taxon>
        <taxon>Actinomycetota</taxon>
        <taxon>Actinomycetes</taxon>
        <taxon>Micrococcales</taxon>
        <taxon>Promicromonosporaceae</taxon>
        <taxon>Isoptericola</taxon>
    </lineage>
</organism>
<dbReference type="Pfam" id="PF01551">
    <property type="entry name" value="Peptidase_M23"/>
    <property type="match status" value="1"/>
</dbReference>
<dbReference type="SMART" id="SM00287">
    <property type="entry name" value="SH3b"/>
    <property type="match status" value="3"/>
</dbReference>
<feature type="domain" description="SH3b" evidence="2">
    <location>
        <begin position="185"/>
        <end position="249"/>
    </location>
</feature>
<dbReference type="Gene3D" id="2.70.70.10">
    <property type="entry name" value="Glucose Permease (Domain IIA)"/>
    <property type="match status" value="1"/>
</dbReference>
<dbReference type="PANTHER" id="PTHR21666:SF270">
    <property type="entry name" value="MUREIN HYDROLASE ACTIVATOR ENVC"/>
    <property type="match status" value="1"/>
</dbReference>
<gene>
    <name evidence="3" type="ORF">GCM10023216_11220</name>
</gene>
<sequence length="392" mass="43109">MLLTALAVAVTPTFVQVAAPPPAQAATRLAAPLKNDTYVLSSYYGPRCMPVRGSSTYHLGQDFGAASGTDVRAVAAGKVTRAGAIRGFGQWVVIDHVVDGVKFSSLYAHLIDGDRRVKAGQKVKKGQHIGDVGSTGTSTSPHLHLEIWRGGYGSGKAVDPLRFLRKRGVDLTTRSIRNYPRSVPSSCTYYTAAKVSFRTGPGTGYSKIRTIQANLKLTAEPGAGSGEWRQVTRKGRTGWIHRDYVSPSYTSHGTRYVLPSSLNLRSGPSASNKVRVRLPHDARLTLLRDGYRNGVWQRVRYGSKNGWVSARHIALDRDGAQIVPDRTGKTFAWVDPKTLNMRKGRSASTDRVLKLRRDERVRQLGRVSNGWVKVRHDGRTGYVSAVYLRSRR</sequence>
<dbReference type="Pfam" id="PF08239">
    <property type="entry name" value="SH3_3"/>
    <property type="match status" value="3"/>
</dbReference>
<dbReference type="InterPro" id="IPR016047">
    <property type="entry name" value="M23ase_b-sheet_dom"/>
</dbReference>
<proteinExistence type="predicted"/>
<keyword evidence="4" id="KW-1185">Reference proteome</keyword>
<keyword evidence="1" id="KW-0732">Signal</keyword>
<reference evidence="4" key="1">
    <citation type="journal article" date="2019" name="Int. J. Syst. Evol. Microbiol.">
        <title>The Global Catalogue of Microorganisms (GCM) 10K type strain sequencing project: providing services to taxonomists for standard genome sequencing and annotation.</title>
        <authorList>
            <consortium name="The Broad Institute Genomics Platform"/>
            <consortium name="The Broad Institute Genome Sequencing Center for Infectious Disease"/>
            <person name="Wu L."/>
            <person name="Ma J."/>
        </authorList>
    </citation>
    <scope>NUCLEOTIDE SEQUENCE [LARGE SCALE GENOMIC DNA]</scope>
    <source>
        <strain evidence="4">JCM 18063</strain>
    </source>
</reference>
<dbReference type="PANTHER" id="PTHR21666">
    <property type="entry name" value="PEPTIDASE-RELATED"/>
    <property type="match status" value="1"/>
</dbReference>
<feature type="signal peptide" evidence="1">
    <location>
        <begin position="1"/>
        <end position="25"/>
    </location>
</feature>
<feature type="domain" description="SH3b" evidence="2">
    <location>
        <begin position="329"/>
        <end position="392"/>
    </location>
</feature>
<evidence type="ECO:0000259" key="2">
    <source>
        <dbReference type="PROSITE" id="PS51781"/>
    </source>
</evidence>
<dbReference type="InterPro" id="IPR036028">
    <property type="entry name" value="SH3-like_dom_sf"/>
</dbReference>
<dbReference type="PROSITE" id="PS51781">
    <property type="entry name" value="SH3B"/>
    <property type="match status" value="2"/>
</dbReference>
<evidence type="ECO:0000256" key="1">
    <source>
        <dbReference type="SAM" id="SignalP"/>
    </source>
</evidence>
<dbReference type="InterPro" id="IPR003646">
    <property type="entry name" value="SH3-like_bac-type"/>
</dbReference>
<comment type="caution">
    <text evidence="3">The sequence shown here is derived from an EMBL/GenBank/DDBJ whole genome shotgun (WGS) entry which is preliminary data.</text>
</comment>
<dbReference type="SUPFAM" id="SSF51261">
    <property type="entry name" value="Duplicated hybrid motif"/>
    <property type="match status" value="1"/>
</dbReference>